<accession>A0A2P5EMX2</accession>
<dbReference type="Proteomes" id="UP000237000">
    <property type="component" value="Unassembled WGS sequence"/>
</dbReference>
<keyword evidence="2 4" id="KW-0812">Transmembrane</keyword>
<gene>
    <name evidence="4" type="ORF">TorRG33x02_172840</name>
</gene>
<evidence type="ECO:0000259" key="3">
    <source>
        <dbReference type="Pfam" id="PF25002"/>
    </source>
</evidence>
<dbReference type="AlphaFoldDB" id="A0A2P5EMX2"/>
<dbReference type="FunCoup" id="A0A2P5EMX2">
    <property type="interactions" value="111"/>
</dbReference>
<evidence type="ECO:0000313" key="5">
    <source>
        <dbReference type="Proteomes" id="UP000237000"/>
    </source>
</evidence>
<evidence type="ECO:0000256" key="2">
    <source>
        <dbReference type="SAM" id="Phobius"/>
    </source>
</evidence>
<sequence>MAKPKSNMGFTAAIKAKSSRESWGMGLLLVFFPEDNSAIVDKNKLFSSPSSSPNSSKTSTTSPTTTTATIPNSVIRRTSSNRLLTKAQSTISICALLVFITLLLFTLSTFEPNNRNHQYPINSRRFLSQNPEKLAKPRPRTGDYSLWSSPWLGAMWKQKKPNLGPKSGTRFPAALQGLGTLYRRGSRAMADLVVGHVSEDLKEGELRLFLRLLHRSGLTARADVVFVFGSNSSRFDSVIRDEDESFFKLVHGYKNHLNRTASRRLGPSFDVTQFKMGKKETGEPLWGKRSRGNDSNNSDSDESESTRLSYGSVLSFEASELDPENSLSGFLDHVPLSMRRWACYPMLLGRVRRNFKHIMLVDVKSLVLLGDPLGLVRNRSPESVFLYSKPETSSSSSSKHGKRNSDKTQSHCPVNSAIIAGGARGVRRLSSAMLTEIVRAATSQPHKKRSSLTESGILNQLVGNQFLLSNVNLVKSADSVPEASSLAQLGRNSVTRTVVQVQRGNSNSDHDVINSIVMRHICSSEIESSVYSDCLQNL</sequence>
<dbReference type="InParanoid" id="A0A2P5EMX2"/>
<organism evidence="4 5">
    <name type="scientific">Trema orientale</name>
    <name type="common">Charcoal tree</name>
    <name type="synonym">Celtis orientalis</name>
    <dbReference type="NCBI Taxonomy" id="63057"/>
    <lineage>
        <taxon>Eukaryota</taxon>
        <taxon>Viridiplantae</taxon>
        <taxon>Streptophyta</taxon>
        <taxon>Embryophyta</taxon>
        <taxon>Tracheophyta</taxon>
        <taxon>Spermatophyta</taxon>
        <taxon>Magnoliopsida</taxon>
        <taxon>eudicotyledons</taxon>
        <taxon>Gunneridae</taxon>
        <taxon>Pentapetalae</taxon>
        <taxon>rosids</taxon>
        <taxon>fabids</taxon>
        <taxon>Rosales</taxon>
        <taxon>Cannabaceae</taxon>
        <taxon>Trema</taxon>
    </lineage>
</organism>
<feature type="transmembrane region" description="Helical" evidence="2">
    <location>
        <begin position="90"/>
        <end position="110"/>
    </location>
</feature>
<feature type="region of interest" description="Disordered" evidence="1">
    <location>
        <begin position="280"/>
        <end position="306"/>
    </location>
</feature>
<evidence type="ECO:0000313" key="4">
    <source>
        <dbReference type="EMBL" id="PON86900.1"/>
    </source>
</evidence>
<keyword evidence="2" id="KW-0472">Membrane</keyword>
<feature type="region of interest" description="Disordered" evidence="1">
    <location>
        <begin position="45"/>
        <end position="69"/>
    </location>
</feature>
<dbReference type="OrthoDB" id="1921707at2759"/>
<dbReference type="InterPro" id="IPR056682">
    <property type="entry name" value="DUF7780"/>
</dbReference>
<dbReference type="EMBL" id="JXTC01000124">
    <property type="protein sequence ID" value="PON86900.1"/>
    <property type="molecule type" value="Genomic_DNA"/>
</dbReference>
<dbReference type="Pfam" id="PF25002">
    <property type="entry name" value="DUF7780"/>
    <property type="match status" value="1"/>
</dbReference>
<dbReference type="PANTHER" id="PTHR34960">
    <property type="entry name" value="EMB|CAB68146.1-RELATED"/>
    <property type="match status" value="1"/>
</dbReference>
<feature type="region of interest" description="Disordered" evidence="1">
    <location>
        <begin position="387"/>
        <end position="414"/>
    </location>
</feature>
<keyword evidence="5" id="KW-1185">Reference proteome</keyword>
<feature type="domain" description="DUF7780" evidence="3">
    <location>
        <begin position="173"/>
        <end position="479"/>
    </location>
</feature>
<protein>
    <submittedName>
        <fullName evidence="4">Transmembrane protein</fullName>
    </submittedName>
</protein>
<evidence type="ECO:0000256" key="1">
    <source>
        <dbReference type="SAM" id="MobiDB-lite"/>
    </source>
</evidence>
<dbReference type="PANTHER" id="PTHR34960:SF1">
    <property type="entry name" value="EMB|CAB68146.1-RELATED"/>
    <property type="match status" value="1"/>
</dbReference>
<reference evidence="5" key="1">
    <citation type="submission" date="2016-06" db="EMBL/GenBank/DDBJ databases">
        <title>Parallel loss of symbiosis genes in relatives of nitrogen-fixing non-legume Parasponia.</title>
        <authorList>
            <person name="Van Velzen R."/>
            <person name="Holmer R."/>
            <person name="Bu F."/>
            <person name="Rutten L."/>
            <person name="Van Zeijl A."/>
            <person name="Liu W."/>
            <person name="Santuari L."/>
            <person name="Cao Q."/>
            <person name="Sharma T."/>
            <person name="Shen D."/>
            <person name="Roswanjaya Y."/>
            <person name="Wardhani T."/>
            <person name="Kalhor M.S."/>
            <person name="Jansen J."/>
            <person name="Van den Hoogen J."/>
            <person name="Gungor B."/>
            <person name="Hartog M."/>
            <person name="Hontelez J."/>
            <person name="Verver J."/>
            <person name="Yang W.-C."/>
            <person name="Schijlen E."/>
            <person name="Repin R."/>
            <person name="Schilthuizen M."/>
            <person name="Schranz E."/>
            <person name="Heidstra R."/>
            <person name="Miyata K."/>
            <person name="Fedorova E."/>
            <person name="Kohlen W."/>
            <person name="Bisseling T."/>
            <person name="Smit S."/>
            <person name="Geurts R."/>
        </authorList>
    </citation>
    <scope>NUCLEOTIDE SEQUENCE [LARGE SCALE GENOMIC DNA]</scope>
    <source>
        <strain evidence="5">cv. RG33-2</strain>
    </source>
</reference>
<name>A0A2P5EMX2_TREOI</name>
<comment type="caution">
    <text evidence="4">The sequence shown here is derived from an EMBL/GenBank/DDBJ whole genome shotgun (WGS) entry which is preliminary data.</text>
</comment>
<keyword evidence="2" id="KW-1133">Transmembrane helix</keyword>
<proteinExistence type="predicted"/>
<feature type="compositionally biased region" description="Low complexity" evidence="1">
    <location>
        <begin position="47"/>
        <end position="69"/>
    </location>
</feature>